<organism evidence="1 2">
    <name type="scientific">Mordavella massiliensis</name>
    <dbReference type="NCBI Taxonomy" id="1871024"/>
    <lineage>
        <taxon>Bacteria</taxon>
        <taxon>Bacillati</taxon>
        <taxon>Bacillota</taxon>
        <taxon>Clostridia</taxon>
        <taxon>Eubacteriales</taxon>
        <taxon>Clostridiaceae</taxon>
        <taxon>Mordavella</taxon>
    </lineage>
</organism>
<dbReference type="InterPro" id="IPR036412">
    <property type="entry name" value="HAD-like_sf"/>
</dbReference>
<dbReference type="Pfam" id="PF13419">
    <property type="entry name" value="HAD_2"/>
    <property type="match status" value="1"/>
</dbReference>
<dbReference type="EMBL" id="JACJLV010000042">
    <property type="protein sequence ID" value="MBM6827559.1"/>
    <property type="molecule type" value="Genomic_DNA"/>
</dbReference>
<dbReference type="AlphaFoldDB" id="A0A939BCF0"/>
<keyword evidence="2" id="KW-1185">Reference proteome</keyword>
<protein>
    <submittedName>
        <fullName evidence="1">HAD family hydrolase</fullName>
    </submittedName>
</protein>
<sequence>MEAIIFDVDGTLWDAKDEIVYSWNKALEGWPSVKKRLTGEMMTPELGKPMDEIMDDLFPELSPEEQERLAKDLYRVENKWVESAPCHIYEGLEETIRELSGRYQLMIVSNSQAGYIEAFLKNTGLGEYFVDHVCFGDTEIPKGENIRLIMERNQIKDAVYVGDTAGDAQACRLAGVPMIYAAYGFGNVEGDYLTIQKFTDLLKIDFEQLMWKTCGK</sequence>
<dbReference type="Proteomes" id="UP000713880">
    <property type="component" value="Unassembled WGS sequence"/>
</dbReference>
<evidence type="ECO:0000313" key="1">
    <source>
        <dbReference type="EMBL" id="MBM6827559.1"/>
    </source>
</evidence>
<dbReference type="GO" id="GO:0008967">
    <property type="term" value="F:phosphoglycolate phosphatase activity"/>
    <property type="evidence" value="ECO:0007669"/>
    <property type="project" value="TreeGrafter"/>
</dbReference>
<reference evidence="1" key="2">
    <citation type="journal article" date="2021" name="Sci. Rep.">
        <title>The distribution of antibiotic resistance genes in chicken gut microbiota commensals.</title>
        <authorList>
            <person name="Juricova H."/>
            <person name="Matiasovicova J."/>
            <person name="Kubasova T."/>
            <person name="Cejkova D."/>
            <person name="Rychlik I."/>
        </authorList>
    </citation>
    <scope>NUCLEOTIDE SEQUENCE</scope>
    <source>
        <strain evidence="1">An420c</strain>
    </source>
</reference>
<name>A0A939BCF0_9CLOT</name>
<dbReference type="PANTHER" id="PTHR43434:SF1">
    <property type="entry name" value="PHOSPHOGLYCOLATE PHOSPHATASE"/>
    <property type="match status" value="1"/>
</dbReference>
<dbReference type="Gene3D" id="1.10.150.240">
    <property type="entry name" value="Putative phosphatase, domain 2"/>
    <property type="match status" value="1"/>
</dbReference>
<proteinExistence type="predicted"/>
<dbReference type="GO" id="GO:0006281">
    <property type="term" value="P:DNA repair"/>
    <property type="evidence" value="ECO:0007669"/>
    <property type="project" value="TreeGrafter"/>
</dbReference>
<dbReference type="InterPro" id="IPR006439">
    <property type="entry name" value="HAD-SF_hydro_IA"/>
</dbReference>
<comment type="caution">
    <text evidence="1">The sequence shown here is derived from an EMBL/GenBank/DDBJ whole genome shotgun (WGS) entry which is preliminary data.</text>
</comment>
<dbReference type="Gene3D" id="3.40.50.1000">
    <property type="entry name" value="HAD superfamily/HAD-like"/>
    <property type="match status" value="1"/>
</dbReference>
<dbReference type="InterPro" id="IPR023214">
    <property type="entry name" value="HAD_sf"/>
</dbReference>
<reference evidence="1" key="1">
    <citation type="submission" date="2020-08" db="EMBL/GenBank/DDBJ databases">
        <authorList>
            <person name="Cejkova D."/>
            <person name="Kubasova T."/>
            <person name="Jahodarova E."/>
            <person name="Rychlik I."/>
        </authorList>
    </citation>
    <scope>NUCLEOTIDE SEQUENCE</scope>
    <source>
        <strain evidence="1">An420c</strain>
    </source>
</reference>
<evidence type="ECO:0000313" key="2">
    <source>
        <dbReference type="Proteomes" id="UP000713880"/>
    </source>
</evidence>
<keyword evidence="1" id="KW-0378">Hydrolase</keyword>
<dbReference type="InterPro" id="IPR041492">
    <property type="entry name" value="HAD_2"/>
</dbReference>
<dbReference type="PANTHER" id="PTHR43434">
    <property type="entry name" value="PHOSPHOGLYCOLATE PHOSPHATASE"/>
    <property type="match status" value="1"/>
</dbReference>
<dbReference type="SUPFAM" id="SSF56784">
    <property type="entry name" value="HAD-like"/>
    <property type="match status" value="1"/>
</dbReference>
<dbReference type="NCBIfam" id="TIGR01549">
    <property type="entry name" value="HAD-SF-IA-v1"/>
    <property type="match status" value="1"/>
</dbReference>
<accession>A0A939BCF0</accession>
<gene>
    <name evidence="1" type="ORF">H6A13_10725</name>
</gene>
<dbReference type="InterPro" id="IPR023198">
    <property type="entry name" value="PGP-like_dom2"/>
</dbReference>
<dbReference type="InterPro" id="IPR050155">
    <property type="entry name" value="HAD-like_hydrolase_sf"/>
</dbReference>
<dbReference type="RefSeq" id="WP_204909556.1">
    <property type="nucleotide sequence ID" value="NZ_JACJLV010000042.1"/>
</dbReference>